<evidence type="ECO:0000256" key="1">
    <source>
        <dbReference type="SAM" id="MobiDB-lite"/>
    </source>
</evidence>
<keyword evidence="4" id="KW-1185">Reference proteome</keyword>
<keyword evidence="2" id="KW-0812">Transmembrane</keyword>
<organism evidence="3 4">
    <name type="scientific">Paenibacillus agaridevorans</name>
    <dbReference type="NCBI Taxonomy" id="171404"/>
    <lineage>
        <taxon>Bacteria</taxon>
        <taxon>Bacillati</taxon>
        <taxon>Bacillota</taxon>
        <taxon>Bacilli</taxon>
        <taxon>Bacillales</taxon>
        <taxon>Paenibacillaceae</taxon>
        <taxon>Paenibacillus</taxon>
    </lineage>
</organism>
<evidence type="ECO:0000256" key="2">
    <source>
        <dbReference type="SAM" id="Phobius"/>
    </source>
</evidence>
<dbReference type="EMBL" id="BDQX01000243">
    <property type="protein sequence ID" value="GBG09624.1"/>
    <property type="molecule type" value="Genomic_DNA"/>
</dbReference>
<dbReference type="RefSeq" id="WP_108994317.1">
    <property type="nucleotide sequence ID" value="NZ_BDQX01000243.1"/>
</dbReference>
<feature type="region of interest" description="Disordered" evidence="1">
    <location>
        <begin position="36"/>
        <end position="107"/>
    </location>
</feature>
<accession>A0A2R5F1M1</accession>
<gene>
    <name evidence="3" type="ORF">PAT3040_04281</name>
</gene>
<proteinExistence type="predicted"/>
<evidence type="ECO:0000313" key="3">
    <source>
        <dbReference type="EMBL" id="GBG09624.1"/>
    </source>
</evidence>
<name>A0A2R5F1M1_9BACL</name>
<keyword evidence="2" id="KW-1133">Transmembrane helix</keyword>
<evidence type="ECO:0000313" key="4">
    <source>
        <dbReference type="Proteomes" id="UP000245202"/>
    </source>
</evidence>
<keyword evidence="2" id="KW-0472">Membrane</keyword>
<dbReference type="Gene3D" id="3.30.1490.480">
    <property type="entry name" value="Endolytic murein transglycosylase"/>
    <property type="match status" value="1"/>
</dbReference>
<sequence length="187" mass="19950">MFNKRSFLLGLGLGIIVGAMLLQLFYMGESSQNRLDELGKEIEQGGLPPSSQEPVESGASQASTDSRDQAAAGSEEPVPSLQPEATAATPTEAPSDTPLAEETSEPFEPFVVRIKPGMSLTETAELLLQAGAIKDSQSFIDEMKSSSTPVRAGYFLFDRDELNAEQAAAIVSGKPITAKQAERYPAR</sequence>
<dbReference type="Proteomes" id="UP000245202">
    <property type="component" value="Unassembled WGS sequence"/>
</dbReference>
<feature type="transmembrane region" description="Helical" evidence="2">
    <location>
        <begin position="7"/>
        <end position="26"/>
    </location>
</feature>
<feature type="compositionally biased region" description="Low complexity" evidence="1">
    <location>
        <begin position="83"/>
        <end position="98"/>
    </location>
</feature>
<reference evidence="3 4" key="1">
    <citation type="submission" date="2017-08" db="EMBL/GenBank/DDBJ databases">
        <title>Substantial Increase in Enzyme Production by Combined Drug-Resistance Mutations in Paenibacillus agaridevorans.</title>
        <authorList>
            <person name="Tanaka Y."/>
            <person name="Funane K."/>
            <person name="Hosaka T."/>
            <person name="Shiwa Y."/>
            <person name="Fujita N."/>
            <person name="Miyazaki T."/>
            <person name="Yoshikawa H."/>
            <person name="Murakami K."/>
            <person name="Kasahara K."/>
            <person name="Inaoka T."/>
            <person name="Hiraga Y."/>
            <person name="Ochi K."/>
        </authorList>
    </citation>
    <scope>NUCLEOTIDE SEQUENCE [LARGE SCALE GENOMIC DNA]</scope>
    <source>
        <strain evidence="3 4">T-3040</strain>
    </source>
</reference>
<comment type="caution">
    <text evidence="3">The sequence shown here is derived from an EMBL/GenBank/DDBJ whole genome shotgun (WGS) entry which is preliminary data.</text>
</comment>
<protein>
    <submittedName>
        <fullName evidence="3">Uncharacterized protein</fullName>
    </submittedName>
</protein>
<feature type="compositionally biased region" description="Polar residues" evidence="1">
    <location>
        <begin position="49"/>
        <end position="64"/>
    </location>
</feature>
<dbReference type="AlphaFoldDB" id="A0A2R5F1M1"/>